<feature type="coiled-coil region" evidence="1">
    <location>
        <begin position="3"/>
        <end position="51"/>
    </location>
</feature>
<dbReference type="OrthoDB" id="595265at2"/>
<dbReference type="EMBL" id="CP001101">
    <property type="protein sequence ID" value="ACE03632.1"/>
    <property type="molecule type" value="Genomic_DNA"/>
</dbReference>
<protein>
    <recommendedName>
        <fullName evidence="3">DUF4404 domain-containing protein</fullName>
    </recommendedName>
</protein>
<dbReference type="eggNOG" id="ENOG50338WF">
    <property type="taxonomic scope" value="Bacteria"/>
</dbReference>
<dbReference type="KEGG" id="cpb:Cphamn1_0674"/>
<gene>
    <name evidence="2" type="ordered locus">Cphamn1_0674</name>
</gene>
<dbReference type="HOGENOM" id="CLU_182968_1_0_10"/>
<organism evidence="2">
    <name type="scientific">Chlorobium phaeobacteroides (strain BS1)</name>
    <dbReference type="NCBI Taxonomy" id="331678"/>
    <lineage>
        <taxon>Bacteria</taxon>
        <taxon>Pseudomonadati</taxon>
        <taxon>Chlorobiota</taxon>
        <taxon>Chlorobiia</taxon>
        <taxon>Chlorobiales</taxon>
        <taxon>Chlorobiaceae</taxon>
        <taxon>Chlorobium/Pelodictyon group</taxon>
        <taxon>Chlorobium</taxon>
    </lineage>
</organism>
<sequence>MEKQRLRELLKQLHQELEQTNTVDESTGEVLADLKEDINRLVQEETTIEDEQEGLTERLNDAVGHFEEDHPKLSMVMQHVLDSLARMGF</sequence>
<evidence type="ECO:0008006" key="3">
    <source>
        <dbReference type="Google" id="ProtNLM"/>
    </source>
</evidence>
<name>B3ENA2_CHLPB</name>
<keyword evidence="1" id="KW-0175">Coiled coil</keyword>
<proteinExistence type="predicted"/>
<dbReference type="Pfam" id="PF14357">
    <property type="entry name" value="DUF4404"/>
    <property type="match status" value="1"/>
</dbReference>
<accession>B3ENA2</accession>
<evidence type="ECO:0000313" key="2">
    <source>
        <dbReference type="EMBL" id="ACE03632.1"/>
    </source>
</evidence>
<dbReference type="STRING" id="331678.Cphamn1_0674"/>
<dbReference type="InterPro" id="IPR025516">
    <property type="entry name" value="DUF4404"/>
</dbReference>
<reference evidence="2" key="1">
    <citation type="submission" date="2008-06" db="EMBL/GenBank/DDBJ databases">
        <title>Complete sequence of Chlorobium phaeobacteroides BS1.</title>
        <authorList>
            <consortium name="US DOE Joint Genome Institute"/>
            <person name="Lucas S."/>
            <person name="Copeland A."/>
            <person name="Lapidus A."/>
            <person name="Glavina del Rio T."/>
            <person name="Dalin E."/>
            <person name="Tice H."/>
            <person name="Bruce D."/>
            <person name="Goodwin L."/>
            <person name="Pitluck S."/>
            <person name="Schmutz J."/>
            <person name="Larimer F."/>
            <person name="Land M."/>
            <person name="Hauser L."/>
            <person name="Kyrpides N."/>
            <person name="Ovchinnikova G."/>
            <person name="Li T."/>
            <person name="Liu Z."/>
            <person name="Zhao F."/>
            <person name="Overmann J."/>
            <person name="Bryant D.A."/>
            <person name="Richardson P."/>
        </authorList>
    </citation>
    <scope>NUCLEOTIDE SEQUENCE [LARGE SCALE GENOMIC DNA]</scope>
    <source>
        <strain evidence="2">BS1</strain>
    </source>
</reference>
<dbReference type="AlphaFoldDB" id="B3ENA2"/>
<evidence type="ECO:0000256" key="1">
    <source>
        <dbReference type="SAM" id="Coils"/>
    </source>
</evidence>